<protein>
    <submittedName>
        <fullName evidence="1">DUF5994 family protein</fullName>
    </submittedName>
</protein>
<dbReference type="RefSeq" id="WP_389834887.1">
    <property type="nucleotide sequence ID" value="NZ_JBIAJP010000016.1"/>
</dbReference>
<name>A0ABW6N8X5_9ACTN</name>
<organism evidence="1 2">
    <name type="scientific">Streptomyces tibetensis</name>
    <dbReference type="NCBI Taxonomy" id="2382123"/>
    <lineage>
        <taxon>Bacteria</taxon>
        <taxon>Bacillati</taxon>
        <taxon>Actinomycetota</taxon>
        <taxon>Actinomycetes</taxon>
        <taxon>Kitasatosporales</taxon>
        <taxon>Streptomycetaceae</taxon>
        <taxon>Streptomyces</taxon>
    </lineage>
</organism>
<dbReference type="Pfam" id="PF19457">
    <property type="entry name" value="DUF5994"/>
    <property type="match status" value="1"/>
</dbReference>
<comment type="caution">
    <text evidence="1">The sequence shown here is derived from an EMBL/GenBank/DDBJ whole genome shotgun (WGS) entry which is preliminary data.</text>
</comment>
<gene>
    <name evidence="1" type="ORF">ACFYQT_36305</name>
</gene>
<keyword evidence="2" id="KW-1185">Reference proteome</keyword>
<accession>A0ABW6N8X5</accession>
<evidence type="ECO:0000313" key="2">
    <source>
        <dbReference type="Proteomes" id="UP001601422"/>
    </source>
</evidence>
<dbReference type="EMBL" id="JBIAJP010000016">
    <property type="protein sequence ID" value="MFF0008862.1"/>
    <property type="molecule type" value="Genomic_DNA"/>
</dbReference>
<proteinExistence type="predicted"/>
<sequence length="89" mass="10082">MTRELSALADVLDPLWGQITHIAVNSHYGPILPRTVSANGHAVKVGWFTSEQDPHKTLPHRTRPPPVGPADYRIRFDSLESYHYPGRWV</sequence>
<dbReference type="Proteomes" id="UP001601422">
    <property type="component" value="Unassembled WGS sequence"/>
</dbReference>
<reference evidence="1 2" key="1">
    <citation type="submission" date="2024-10" db="EMBL/GenBank/DDBJ databases">
        <title>The Natural Products Discovery Center: Release of the First 8490 Sequenced Strains for Exploring Actinobacteria Biosynthetic Diversity.</title>
        <authorList>
            <person name="Kalkreuter E."/>
            <person name="Kautsar S.A."/>
            <person name="Yang D."/>
            <person name="Bader C.D."/>
            <person name="Teijaro C.N."/>
            <person name="Fluegel L."/>
            <person name="Davis C.M."/>
            <person name="Simpson J.R."/>
            <person name="Lauterbach L."/>
            <person name="Steele A.D."/>
            <person name="Gui C."/>
            <person name="Meng S."/>
            <person name="Li G."/>
            <person name="Viehrig K."/>
            <person name="Ye F."/>
            <person name="Su P."/>
            <person name="Kiefer A.F."/>
            <person name="Nichols A."/>
            <person name="Cepeda A.J."/>
            <person name="Yan W."/>
            <person name="Fan B."/>
            <person name="Jiang Y."/>
            <person name="Adhikari A."/>
            <person name="Zheng C.-J."/>
            <person name="Schuster L."/>
            <person name="Cowan T.M."/>
            <person name="Smanski M.J."/>
            <person name="Chevrette M.G."/>
            <person name="De Carvalho L.P.S."/>
            <person name="Shen B."/>
        </authorList>
    </citation>
    <scope>NUCLEOTIDE SEQUENCE [LARGE SCALE GENOMIC DNA]</scope>
    <source>
        <strain evidence="1 2">NPDC005497</strain>
    </source>
</reference>
<dbReference type="InterPro" id="IPR046036">
    <property type="entry name" value="DUF5994"/>
</dbReference>
<evidence type="ECO:0000313" key="1">
    <source>
        <dbReference type="EMBL" id="MFF0008862.1"/>
    </source>
</evidence>